<dbReference type="PANTHER" id="PTHR30441:SF8">
    <property type="entry name" value="DUF748 DOMAIN-CONTAINING PROTEIN"/>
    <property type="match status" value="1"/>
</dbReference>
<dbReference type="Proteomes" id="UP000034883">
    <property type="component" value="Chromosome"/>
</dbReference>
<dbReference type="EMBL" id="CP011125">
    <property type="protein sequence ID" value="AKF09193.1"/>
    <property type="molecule type" value="Genomic_DNA"/>
</dbReference>
<feature type="domain" description="AsmA" evidence="1">
    <location>
        <begin position="395"/>
        <end position="522"/>
    </location>
</feature>
<evidence type="ECO:0000313" key="2">
    <source>
        <dbReference type="EMBL" id="AKF09193.1"/>
    </source>
</evidence>
<dbReference type="STRING" id="927083.DB32_006342"/>
<proteinExistence type="predicted"/>
<dbReference type="InterPro" id="IPR008023">
    <property type="entry name" value="DUF748"/>
</dbReference>
<dbReference type="Pfam" id="PF05170">
    <property type="entry name" value="AsmA"/>
    <property type="match status" value="1"/>
</dbReference>
<dbReference type="Pfam" id="PF05359">
    <property type="entry name" value="DUF748"/>
    <property type="match status" value="1"/>
</dbReference>
<dbReference type="GO" id="GO:0090313">
    <property type="term" value="P:regulation of protein targeting to membrane"/>
    <property type="evidence" value="ECO:0007669"/>
    <property type="project" value="TreeGrafter"/>
</dbReference>
<name>A0A0F6W759_9BACT</name>
<dbReference type="InterPro" id="IPR007844">
    <property type="entry name" value="AsmA"/>
</dbReference>
<gene>
    <name evidence="2" type="ORF">DB32_006342</name>
</gene>
<dbReference type="KEGG" id="samy:DB32_006342"/>
<sequence>MRRAVSAARIALVSVAVVLALAIASVVVLASIDQRALTERVVDRVVAGASESLGREVTFEGARGRLLPDARVTIEGLRVAGRAGEPPLVEVDELQVQLRTWPILRSLGREVAIREVAAVRPSVQLIRDAEGSWNVEDLARERAGAEAEVTLARLETVDGTVSVIDRGAQGASETAVALTDVDAEAEMHGRALSRLRVRAALASRAQNLDVDLAFDVARGGAGVAHALEGGFPRVRGTIALRDADLVRLGGVVPAGMSRVLRGGRVGVEADVATRDDGHYELRGDARLSGVRMRGGEPAEGSMRVNARVDPASPATFRAEVERASLRGPGVELAGSGTFTASPRRVTFDAHGPLLDLDVLLAAMPEGAKRADEGRRDVVPPGVRRTLEDTSARGTVRFDRVVSGPLELQDLAATARLRAGVLELEAGEAKLYGGRVVASGTRVDLGPEVPAWTLRARLESVDVAAMTRDVSGDEPLIGALTGRIDATGAGARWEDVQSSAGGSGVIELHDGTLTTGDLSAAVATAAGDALRLAGRGSARVDAVREGRTDLGALRIAFRIEQGSVVLRQPLTVEAPFGAARLDGRIGLDRSLELSGTAVLSPDFIDEIAGVRPAGPIEVPLSIGGSLSEPEVSLSSEALASALSETALREGARVLEQELGERAGEGLRDLGRRIPIPGL</sequence>
<protein>
    <submittedName>
        <fullName evidence="2">AsmA protein</fullName>
    </submittedName>
</protein>
<organism evidence="2 3">
    <name type="scientific">Sandaracinus amylolyticus</name>
    <dbReference type="NCBI Taxonomy" id="927083"/>
    <lineage>
        <taxon>Bacteria</taxon>
        <taxon>Pseudomonadati</taxon>
        <taxon>Myxococcota</taxon>
        <taxon>Polyangia</taxon>
        <taxon>Polyangiales</taxon>
        <taxon>Sandaracinaceae</taxon>
        <taxon>Sandaracinus</taxon>
    </lineage>
</organism>
<evidence type="ECO:0000259" key="1">
    <source>
        <dbReference type="Pfam" id="PF05170"/>
    </source>
</evidence>
<dbReference type="InterPro" id="IPR052894">
    <property type="entry name" value="AsmA-related"/>
</dbReference>
<evidence type="ECO:0000313" key="3">
    <source>
        <dbReference type="Proteomes" id="UP000034883"/>
    </source>
</evidence>
<dbReference type="GO" id="GO:0005886">
    <property type="term" value="C:plasma membrane"/>
    <property type="evidence" value="ECO:0007669"/>
    <property type="project" value="TreeGrafter"/>
</dbReference>
<dbReference type="AlphaFoldDB" id="A0A0F6W759"/>
<reference evidence="2 3" key="1">
    <citation type="submission" date="2015-03" db="EMBL/GenBank/DDBJ databases">
        <title>Genome assembly of Sandaracinus amylolyticus DSM 53668.</title>
        <authorList>
            <person name="Sharma G."/>
            <person name="Subramanian S."/>
        </authorList>
    </citation>
    <scope>NUCLEOTIDE SEQUENCE [LARGE SCALE GENOMIC DNA]</scope>
    <source>
        <strain evidence="2 3">DSM 53668</strain>
    </source>
</reference>
<dbReference type="PANTHER" id="PTHR30441">
    <property type="entry name" value="DUF748 DOMAIN-CONTAINING PROTEIN"/>
    <property type="match status" value="1"/>
</dbReference>
<dbReference type="OrthoDB" id="5482814at2"/>
<keyword evidence="3" id="KW-1185">Reference proteome</keyword>
<accession>A0A0F6W759</accession>